<dbReference type="CDD" id="cd09272">
    <property type="entry name" value="RNase_HI_RT_Ty1"/>
    <property type="match status" value="1"/>
</dbReference>
<evidence type="ECO:0000313" key="2">
    <source>
        <dbReference type="Proteomes" id="UP001419268"/>
    </source>
</evidence>
<protein>
    <submittedName>
        <fullName evidence="1">Uncharacterized protein</fullName>
    </submittedName>
</protein>
<comment type="caution">
    <text evidence="1">The sequence shown here is derived from an EMBL/GenBank/DDBJ whole genome shotgun (WGS) entry which is preliminary data.</text>
</comment>
<reference evidence="1 2" key="1">
    <citation type="submission" date="2024-01" db="EMBL/GenBank/DDBJ databases">
        <title>Genome assemblies of Stephania.</title>
        <authorList>
            <person name="Yang L."/>
        </authorList>
    </citation>
    <scope>NUCLEOTIDE SEQUENCE [LARGE SCALE GENOMIC DNA]</scope>
    <source>
        <strain evidence="1">JXDWG</strain>
        <tissue evidence="1">Leaf</tissue>
    </source>
</reference>
<dbReference type="Proteomes" id="UP001419268">
    <property type="component" value="Unassembled WGS sequence"/>
</dbReference>
<dbReference type="SUPFAM" id="SSF56672">
    <property type="entry name" value="DNA/RNA polymerases"/>
    <property type="match status" value="1"/>
</dbReference>
<proteinExistence type="predicted"/>
<gene>
    <name evidence="1" type="ORF">Scep_027633</name>
</gene>
<evidence type="ECO:0000313" key="1">
    <source>
        <dbReference type="EMBL" id="KAK9088551.1"/>
    </source>
</evidence>
<organism evidence="1 2">
    <name type="scientific">Stephania cephalantha</name>
    <dbReference type="NCBI Taxonomy" id="152367"/>
    <lineage>
        <taxon>Eukaryota</taxon>
        <taxon>Viridiplantae</taxon>
        <taxon>Streptophyta</taxon>
        <taxon>Embryophyta</taxon>
        <taxon>Tracheophyta</taxon>
        <taxon>Spermatophyta</taxon>
        <taxon>Magnoliopsida</taxon>
        <taxon>Ranunculales</taxon>
        <taxon>Menispermaceae</taxon>
        <taxon>Menispermoideae</taxon>
        <taxon>Cissampelideae</taxon>
        <taxon>Stephania</taxon>
    </lineage>
</organism>
<dbReference type="PANTHER" id="PTHR11439">
    <property type="entry name" value="GAG-POL-RELATED RETROTRANSPOSON"/>
    <property type="match status" value="1"/>
</dbReference>
<dbReference type="AlphaFoldDB" id="A0AAP0E8E0"/>
<dbReference type="InterPro" id="IPR043502">
    <property type="entry name" value="DNA/RNA_pol_sf"/>
</dbReference>
<name>A0AAP0E8E0_9MAGN</name>
<sequence length="257" mass="29463">MSKCSMVCILMNINQKLQLEDGAERANQKHFRILIGGLIYLTHTRLDISFSVGVVSRFMSNPSQIHCGAAKRILRYVACTLNYGIWYIHSINFKLIGFTENDWASSLDDRRNTYGNVFGLGSGAVTWNSKKQANVALSTIEAEYVAASAEACQCIWIRRMLRDLHQTQQKKIELYCDNKSAIESSKNPAFHGRAKHIELRFYFIRDLINKGELIMKFCHTEVQVADIFTKSLSNERYAYLRSLLRLSDYESRGVLEI</sequence>
<keyword evidence="2" id="KW-1185">Reference proteome</keyword>
<dbReference type="PANTHER" id="PTHR11439:SF463">
    <property type="entry name" value="REVERSE TRANSCRIPTASE TY1_COPIA-TYPE DOMAIN-CONTAINING PROTEIN"/>
    <property type="match status" value="1"/>
</dbReference>
<accession>A0AAP0E8E0</accession>
<dbReference type="EMBL" id="JBBNAG010000012">
    <property type="protein sequence ID" value="KAK9088551.1"/>
    <property type="molecule type" value="Genomic_DNA"/>
</dbReference>